<dbReference type="InParanoid" id="A0A1Y2DZC5"/>
<evidence type="ECO:0000313" key="1">
    <source>
        <dbReference type="EMBL" id="ORY64623.1"/>
    </source>
</evidence>
<dbReference type="Proteomes" id="UP000193467">
    <property type="component" value="Unassembled WGS sequence"/>
</dbReference>
<comment type="caution">
    <text evidence="1">The sequence shown here is derived from an EMBL/GenBank/DDBJ whole genome shotgun (WGS) entry which is preliminary data.</text>
</comment>
<reference evidence="1 2" key="1">
    <citation type="submission" date="2016-07" db="EMBL/GenBank/DDBJ databases">
        <title>Pervasive Adenine N6-methylation of Active Genes in Fungi.</title>
        <authorList>
            <consortium name="DOE Joint Genome Institute"/>
            <person name="Mondo S.J."/>
            <person name="Dannebaum R.O."/>
            <person name="Kuo R.C."/>
            <person name="Labutti K."/>
            <person name="Haridas S."/>
            <person name="Kuo A."/>
            <person name="Salamov A."/>
            <person name="Ahrendt S.R."/>
            <person name="Lipzen A."/>
            <person name="Sullivan W."/>
            <person name="Andreopoulos W.B."/>
            <person name="Clum A."/>
            <person name="Lindquist E."/>
            <person name="Daum C."/>
            <person name="Ramamoorthy G.K."/>
            <person name="Gryganskyi A."/>
            <person name="Culley D."/>
            <person name="Magnuson J.K."/>
            <person name="James T.Y."/>
            <person name="O'Malley M.A."/>
            <person name="Stajich J.E."/>
            <person name="Spatafora J.W."/>
            <person name="Visel A."/>
            <person name="Grigoriev I.V."/>
        </authorList>
    </citation>
    <scope>NUCLEOTIDE SEQUENCE [LARGE SCALE GENOMIC DNA]</scope>
    <source>
        <strain evidence="1 2">62-1032</strain>
    </source>
</reference>
<dbReference type="STRING" id="106004.A0A1Y2DZC5"/>
<dbReference type="EMBL" id="MCGR01000066">
    <property type="protein sequence ID" value="ORY64623.1"/>
    <property type="molecule type" value="Genomic_DNA"/>
</dbReference>
<keyword evidence="2" id="KW-1185">Reference proteome</keyword>
<proteinExistence type="predicted"/>
<sequence>MGASISTSADGFLASFHPEPFVPTATDARHALFLLAQLLPTELAISILEAAEYWPVETTVSTRHIVVRAGVTGNLTSSTILVSSPLPRGSTLHSLRRIRITIESRDQGFSSFPEHHNTREGSSSFFEVALVRPTDHVPQTYAVVHKDTPFFYNLHAVRHYTSHTESLTLGNPVVDEAQPNDRIVVYAAAQYPMWINDVKSCRLALESAAV</sequence>
<name>A0A1Y2DZC5_9BASI</name>
<accession>A0A1Y2DZC5</accession>
<organism evidence="1 2">
    <name type="scientific">Leucosporidium creatinivorum</name>
    <dbReference type="NCBI Taxonomy" id="106004"/>
    <lineage>
        <taxon>Eukaryota</taxon>
        <taxon>Fungi</taxon>
        <taxon>Dikarya</taxon>
        <taxon>Basidiomycota</taxon>
        <taxon>Pucciniomycotina</taxon>
        <taxon>Microbotryomycetes</taxon>
        <taxon>Leucosporidiales</taxon>
        <taxon>Leucosporidium</taxon>
    </lineage>
</organism>
<gene>
    <name evidence="1" type="ORF">BCR35DRAFT_308725</name>
</gene>
<dbReference type="OrthoDB" id="66095at2759"/>
<protein>
    <submittedName>
        <fullName evidence="1">Uncharacterized protein</fullName>
    </submittedName>
</protein>
<dbReference type="AlphaFoldDB" id="A0A1Y2DZC5"/>
<evidence type="ECO:0000313" key="2">
    <source>
        <dbReference type="Proteomes" id="UP000193467"/>
    </source>
</evidence>